<dbReference type="Gene3D" id="2.150.10.10">
    <property type="entry name" value="Serralysin-like metalloprotease, C-terminal"/>
    <property type="match status" value="1"/>
</dbReference>
<dbReference type="AlphaFoldDB" id="C5HLC0"/>
<feature type="region of interest" description="Disordered" evidence="2">
    <location>
        <begin position="1"/>
        <end position="62"/>
    </location>
</feature>
<evidence type="ECO:0000313" key="3">
    <source>
        <dbReference type="EMBL" id="ACS15398.1"/>
    </source>
</evidence>
<proteinExistence type="predicted"/>
<dbReference type="CDD" id="cd12819">
    <property type="entry name" value="LbR_vir_like"/>
    <property type="match status" value="1"/>
</dbReference>
<feature type="compositionally biased region" description="Polar residues" evidence="2">
    <location>
        <begin position="13"/>
        <end position="23"/>
    </location>
</feature>
<feature type="coiled-coil region" evidence="1">
    <location>
        <begin position="482"/>
        <end position="509"/>
    </location>
</feature>
<evidence type="ECO:0008006" key="4">
    <source>
        <dbReference type="Google" id="ProtNLM"/>
    </source>
</evidence>
<reference evidence="3" key="1">
    <citation type="journal article" date="2010" name="FEMS Microbiol. Ecol.">
        <title>Novel lipolytic genes from the microbial metagenomic library of the South China Sea marine sediment.</title>
        <authorList>
            <person name="Hu Y."/>
            <person name="Fu C."/>
            <person name="Huang Y."/>
            <person name="Yin Y."/>
            <person name="Cheng G."/>
            <person name="Lei F."/>
            <person name="Lu N."/>
            <person name="Li J."/>
            <person name="Ashforth E.J."/>
            <person name="Zhang L."/>
            <person name="Zhu B."/>
        </authorList>
    </citation>
    <scope>NUCLEOTIDE SEQUENCE</scope>
</reference>
<dbReference type="InterPro" id="IPR011049">
    <property type="entry name" value="Serralysin-like_metalloprot_C"/>
</dbReference>
<accession>C5HLC0</accession>
<organism evidence="3">
    <name type="scientific">uncultured bacterium FLS12</name>
    <dbReference type="NCBI Taxonomy" id="651659"/>
    <lineage>
        <taxon>Bacteria</taxon>
        <taxon>environmental samples</taxon>
    </lineage>
</organism>
<evidence type="ECO:0000256" key="2">
    <source>
        <dbReference type="SAM" id="MobiDB-lite"/>
    </source>
</evidence>
<sequence>MPRPSIPRWEAASRTTPGATNRSWPVAGATAPEALSPPSAGVSTTSQKATSPPSAAANTTGPTAYTRRWAAATANNALADFATIAGGGAILGFDGTDSHFVYDNYGTIGGGAGNIAGSDDDDLESDEFATVAGGLLNEASGSYSTIGGGTGNEASGYASSVGGGTNSIANATGATVAGGNSNRATGEGATVAGGWGNFATGEESMVPGGAVNNAIGDHSFAAGFYAQADHDGAFVWADNNSVRFTSDHANQFKVRATGGVLTEDNGGSHGLHPAAVKVVSTSSDGVALYATQSSTDATLVVFNHGTGDIIRGFGIGGSNMRFRVNQQGDVSCDGTFKSGGADFAEYLPKRDAARALEPGDVVGVFADGVSRDTHGAERVLVITTKPLLLGNAPDDADRSNYAAVAMLGQVPVKARGPVAAGDYLVASGAHDGTAVALPASAIEVGHLARIVGCALESSSHDGVHSVMASVGFSRDRLWAQALSERDARVATLERELEALKAAVNALASR</sequence>
<name>C5HLC0_9BACT</name>
<evidence type="ECO:0000256" key="1">
    <source>
        <dbReference type="SAM" id="Coils"/>
    </source>
</evidence>
<dbReference type="EMBL" id="FJ483464">
    <property type="protein sequence ID" value="ACS15398.1"/>
    <property type="molecule type" value="Genomic_DNA"/>
</dbReference>
<protein>
    <recommendedName>
        <fullName evidence="4">Peptidase S74 domain-containing protein</fullName>
    </recommendedName>
</protein>
<keyword evidence="1" id="KW-0175">Coiled coil</keyword>
<dbReference type="Gene3D" id="2.40.300.10">
    <property type="entry name" value="Head decoration protein D"/>
    <property type="match status" value="1"/>
</dbReference>
<feature type="compositionally biased region" description="Low complexity" evidence="2">
    <location>
        <begin position="49"/>
        <end position="62"/>
    </location>
</feature>